<dbReference type="PANTHER" id="PTHR43975:SF2">
    <property type="entry name" value="EG:BACR7A4.14 PROTEIN-RELATED"/>
    <property type="match status" value="1"/>
</dbReference>
<gene>
    <name evidence="3" type="ORF">SAMN05421853_104273</name>
</gene>
<dbReference type="PROSITE" id="PS00061">
    <property type="entry name" value="ADH_SHORT"/>
    <property type="match status" value="1"/>
</dbReference>
<dbReference type="PRINTS" id="PR00080">
    <property type="entry name" value="SDRFAMILY"/>
</dbReference>
<dbReference type="Proteomes" id="UP000243106">
    <property type="component" value="Unassembled WGS sequence"/>
</dbReference>
<dbReference type="STRING" id="93684.SAMN05421853_104273"/>
<dbReference type="InterPro" id="IPR020904">
    <property type="entry name" value="Sc_DH/Rdtase_CS"/>
</dbReference>
<dbReference type="NCBIfam" id="NF005559">
    <property type="entry name" value="PRK07231.1"/>
    <property type="match status" value="1"/>
</dbReference>
<dbReference type="FunFam" id="3.40.50.720:FF:000084">
    <property type="entry name" value="Short-chain dehydrogenase reductase"/>
    <property type="match status" value="1"/>
</dbReference>
<sequence>MNRFKNKTVVVTGAGSGIGAAAARRFGEEGAHVVLVGRTKDKLDAVAKDIDGALVVAADVGTEDGARAVTEQAVEAFGGIDILVNNAGVAEPGRMGEIDREDWDKTIRINLTGVYLMTEAAWPHLKKSGGNVVMTSSVSGMGGDWGMLAYNASKGGVTNFVKALALEADQSGVRVNAVAPSATQTDMASGLLENDTLYGKFKERIPLGRAAHPEEVGDVIAFLASHDARLVNGVIVPVDGGLSASNGQPPLG</sequence>
<dbReference type="RefSeq" id="WP_093010484.1">
    <property type="nucleotide sequence ID" value="NZ_FOXV01000004.1"/>
</dbReference>
<dbReference type="PRINTS" id="PR00081">
    <property type="entry name" value="GDHRDH"/>
</dbReference>
<dbReference type="AlphaFoldDB" id="A0A1I5Y127"/>
<evidence type="ECO:0000256" key="1">
    <source>
        <dbReference type="ARBA" id="ARBA00006484"/>
    </source>
</evidence>
<evidence type="ECO:0000313" key="4">
    <source>
        <dbReference type="Proteomes" id="UP000243106"/>
    </source>
</evidence>
<dbReference type="EMBL" id="FOXV01000004">
    <property type="protein sequence ID" value="SFQ37909.1"/>
    <property type="molecule type" value="Genomic_DNA"/>
</dbReference>
<reference evidence="4" key="1">
    <citation type="submission" date="2016-10" db="EMBL/GenBank/DDBJ databases">
        <authorList>
            <person name="Varghese N."/>
            <person name="Submissions S."/>
        </authorList>
    </citation>
    <scope>NUCLEOTIDE SEQUENCE [LARGE SCALE GENOMIC DNA]</scope>
    <source>
        <strain evidence="4">JCM 10271</strain>
    </source>
</reference>
<dbReference type="InterPro" id="IPR036291">
    <property type="entry name" value="NAD(P)-bd_dom_sf"/>
</dbReference>
<accession>A0A1I5Y127</accession>
<feature type="domain" description="Ketoreductase" evidence="2">
    <location>
        <begin position="7"/>
        <end position="191"/>
    </location>
</feature>
<name>A0A1I5Y127_9RHOB</name>
<dbReference type="Gene3D" id="3.40.50.720">
    <property type="entry name" value="NAD(P)-binding Rossmann-like Domain"/>
    <property type="match status" value="1"/>
</dbReference>
<dbReference type="InterPro" id="IPR057326">
    <property type="entry name" value="KR_dom"/>
</dbReference>
<proteinExistence type="inferred from homology"/>
<protein>
    <submittedName>
        <fullName evidence="3">Meso-butanediol dehydrogenase / (S,S)-butanediol dehydrogenase / diacetyl reductase</fullName>
    </submittedName>
</protein>
<evidence type="ECO:0000259" key="2">
    <source>
        <dbReference type="SMART" id="SM00822"/>
    </source>
</evidence>
<dbReference type="CDD" id="cd05233">
    <property type="entry name" value="SDR_c"/>
    <property type="match status" value="1"/>
</dbReference>
<dbReference type="InterPro" id="IPR002347">
    <property type="entry name" value="SDR_fam"/>
</dbReference>
<dbReference type="SUPFAM" id="SSF51735">
    <property type="entry name" value="NAD(P)-binding Rossmann-fold domains"/>
    <property type="match status" value="1"/>
</dbReference>
<dbReference type="Pfam" id="PF13561">
    <property type="entry name" value="adh_short_C2"/>
    <property type="match status" value="1"/>
</dbReference>
<comment type="similarity">
    <text evidence="1">Belongs to the short-chain dehydrogenases/reductases (SDR) family.</text>
</comment>
<dbReference type="PANTHER" id="PTHR43975">
    <property type="entry name" value="ZGC:101858"/>
    <property type="match status" value="1"/>
</dbReference>
<keyword evidence="4" id="KW-1185">Reference proteome</keyword>
<organism evidence="3 4">
    <name type="scientific">Roseivivax halotolerans</name>
    <dbReference type="NCBI Taxonomy" id="93684"/>
    <lineage>
        <taxon>Bacteria</taxon>
        <taxon>Pseudomonadati</taxon>
        <taxon>Pseudomonadota</taxon>
        <taxon>Alphaproteobacteria</taxon>
        <taxon>Rhodobacterales</taxon>
        <taxon>Roseobacteraceae</taxon>
        <taxon>Roseivivax</taxon>
    </lineage>
</organism>
<evidence type="ECO:0000313" key="3">
    <source>
        <dbReference type="EMBL" id="SFQ37909.1"/>
    </source>
</evidence>
<dbReference type="SMART" id="SM00822">
    <property type="entry name" value="PKS_KR"/>
    <property type="match status" value="1"/>
</dbReference>